<dbReference type="NCBIfam" id="NF006829">
    <property type="entry name" value="PRK09352.1"/>
    <property type="match status" value="1"/>
</dbReference>
<keyword evidence="6 9" id="KW-0443">Lipid metabolism</keyword>
<keyword evidence="9" id="KW-0511">Multifunctional enzyme</keyword>
<comment type="similarity">
    <text evidence="1 9">Belongs to the thiolase-like superfamily. FabH family.</text>
</comment>
<dbReference type="Gene3D" id="3.40.47.10">
    <property type="match status" value="1"/>
</dbReference>
<dbReference type="EC" id="2.3.1.180" evidence="9"/>
<accession>A0ABR7NI86</accession>
<protein>
    <recommendedName>
        <fullName evidence="9">Beta-ketoacyl-[acyl-carrier-protein] synthase III</fullName>
        <shortName evidence="9">Beta-ketoacyl-ACP synthase III</shortName>
        <shortName evidence="9">KAS III</shortName>
        <ecNumber evidence="9">2.3.1.180</ecNumber>
    </recommendedName>
    <alternativeName>
        <fullName evidence="9">3-oxoacyl-[acyl-carrier-protein] synthase 3</fullName>
    </alternativeName>
    <alternativeName>
        <fullName evidence="9">3-oxoacyl-[acyl-carrier-protein] synthase III</fullName>
    </alternativeName>
</protein>
<reference evidence="12 13" key="1">
    <citation type="submission" date="2020-08" db="EMBL/GenBank/DDBJ databases">
        <title>Genome public.</title>
        <authorList>
            <person name="Liu C."/>
            <person name="Sun Q."/>
        </authorList>
    </citation>
    <scope>NUCLEOTIDE SEQUENCE [LARGE SCALE GENOMIC DNA]</scope>
    <source>
        <strain evidence="12 13">BX1</strain>
    </source>
</reference>
<dbReference type="PANTHER" id="PTHR43091:SF2">
    <property type="entry name" value="BETA-KETOACYL-[ACYL-CARRIER-PROTEIN] SYNTHASE III 2"/>
    <property type="match status" value="1"/>
</dbReference>
<dbReference type="Pfam" id="PF08541">
    <property type="entry name" value="ACP_syn_III_C"/>
    <property type="match status" value="1"/>
</dbReference>
<dbReference type="NCBIfam" id="TIGR00747">
    <property type="entry name" value="fabH"/>
    <property type="match status" value="1"/>
</dbReference>
<organism evidence="12 13">
    <name type="scientific">Yanshouia hominis</name>
    <dbReference type="NCBI Taxonomy" id="2763673"/>
    <lineage>
        <taxon>Bacteria</taxon>
        <taxon>Bacillati</taxon>
        <taxon>Bacillota</taxon>
        <taxon>Clostridia</taxon>
        <taxon>Eubacteriales</taxon>
        <taxon>Oscillospiraceae</taxon>
        <taxon>Yanshouia</taxon>
    </lineage>
</organism>
<sequence length="319" mass="34296">MSFSILSTGRALPKTILTNEELCSFVDTTDEWIRSRTGIGQRHVCMEESLTELAAEAARRAMASAGVGPGDLDLILCATISSDYITPSLACTVQEAIGASCPAFDVSAACPGFLFALDVADGYFARGRAKRILVIAAEAMSRLMDWRDRSTCVLFGDGAGAVVLGPGEGLRSLSIQTQGRTNVLYVPAARGNLPGRARGPESYAVMDGQEVFKFAVTAMCRGLRGSIRDAGLSEADIDWVLPHQANMRIIEFAMSKMKIPRERFLINIERLANTSAACIPILLDESREQGKFKKGDLLAMCAFGAGLTSASAVIRWEID</sequence>
<comment type="catalytic activity">
    <reaction evidence="9">
        <text>malonyl-[ACP] + acetyl-CoA + H(+) = 3-oxobutanoyl-[ACP] + CO2 + CoA</text>
        <dbReference type="Rhea" id="RHEA:12080"/>
        <dbReference type="Rhea" id="RHEA-COMP:9623"/>
        <dbReference type="Rhea" id="RHEA-COMP:9625"/>
        <dbReference type="ChEBI" id="CHEBI:15378"/>
        <dbReference type="ChEBI" id="CHEBI:16526"/>
        <dbReference type="ChEBI" id="CHEBI:57287"/>
        <dbReference type="ChEBI" id="CHEBI:57288"/>
        <dbReference type="ChEBI" id="CHEBI:78449"/>
        <dbReference type="ChEBI" id="CHEBI:78450"/>
        <dbReference type="EC" id="2.3.1.180"/>
    </reaction>
</comment>
<keyword evidence="3 9" id="KW-0444">Lipid biosynthesis</keyword>
<evidence type="ECO:0000313" key="13">
    <source>
        <dbReference type="Proteomes" id="UP000658131"/>
    </source>
</evidence>
<feature type="domain" description="Beta-ketoacyl-[acyl-carrier-protein] synthase III C-terminal" evidence="10">
    <location>
        <begin position="228"/>
        <end position="316"/>
    </location>
</feature>
<dbReference type="InterPro" id="IPR013751">
    <property type="entry name" value="ACP_syn_III_N"/>
</dbReference>
<name>A0ABR7NI86_9FIRM</name>
<keyword evidence="2 9" id="KW-0963">Cytoplasm</keyword>
<comment type="domain">
    <text evidence="9">The last Arg residue of the ACP-binding site is essential for the weak association between ACP/AcpP and FabH.</text>
</comment>
<dbReference type="HAMAP" id="MF_01815">
    <property type="entry name" value="FabH"/>
    <property type="match status" value="1"/>
</dbReference>
<keyword evidence="5 9" id="KW-0276">Fatty acid metabolism</keyword>
<evidence type="ECO:0000256" key="2">
    <source>
        <dbReference type="ARBA" id="ARBA00022490"/>
    </source>
</evidence>
<evidence type="ECO:0000259" key="11">
    <source>
        <dbReference type="Pfam" id="PF08545"/>
    </source>
</evidence>
<dbReference type="EMBL" id="JACRTB010000009">
    <property type="protein sequence ID" value="MBC8576131.1"/>
    <property type="molecule type" value="Genomic_DNA"/>
</dbReference>
<keyword evidence="8 9" id="KW-0012">Acyltransferase</keyword>
<feature type="active site" evidence="9">
    <location>
        <position position="243"/>
    </location>
</feature>
<evidence type="ECO:0000256" key="4">
    <source>
        <dbReference type="ARBA" id="ARBA00022679"/>
    </source>
</evidence>
<feature type="domain" description="Beta-ketoacyl-[acyl-carrier-protein] synthase III N-terminal" evidence="11">
    <location>
        <begin position="104"/>
        <end position="173"/>
    </location>
</feature>
<keyword evidence="7 9" id="KW-0275">Fatty acid biosynthesis</keyword>
<dbReference type="InterPro" id="IPR013747">
    <property type="entry name" value="ACP_syn_III_C"/>
</dbReference>
<dbReference type="CDD" id="cd00830">
    <property type="entry name" value="KAS_III"/>
    <property type="match status" value="1"/>
</dbReference>
<dbReference type="PANTHER" id="PTHR43091">
    <property type="entry name" value="3-OXOACYL-[ACYL-CARRIER-PROTEIN] SYNTHASE"/>
    <property type="match status" value="1"/>
</dbReference>
<comment type="pathway">
    <text evidence="9">Lipid metabolism; fatty acid biosynthesis.</text>
</comment>
<comment type="function">
    <text evidence="9">Catalyzes the condensation reaction of fatty acid synthesis by the addition to an acyl acceptor of two carbons from malonyl-ACP. Catalyzes the first condensation reaction which initiates fatty acid synthesis and may therefore play a role in governing the total rate of fatty acid production. Possesses both acetoacetyl-ACP synthase and acetyl transacylase activities. Its substrate specificity determines the biosynthesis of branched-chain and/or straight-chain of fatty acids.</text>
</comment>
<evidence type="ECO:0000313" key="12">
    <source>
        <dbReference type="EMBL" id="MBC8576131.1"/>
    </source>
</evidence>
<feature type="region of interest" description="ACP-binding" evidence="9">
    <location>
        <begin position="244"/>
        <end position="248"/>
    </location>
</feature>
<evidence type="ECO:0000256" key="3">
    <source>
        <dbReference type="ARBA" id="ARBA00022516"/>
    </source>
</evidence>
<feature type="active site" evidence="9">
    <location>
        <position position="110"/>
    </location>
</feature>
<comment type="caution">
    <text evidence="12">The sequence shown here is derived from an EMBL/GenBank/DDBJ whole genome shotgun (WGS) entry which is preliminary data.</text>
</comment>
<dbReference type="InterPro" id="IPR004655">
    <property type="entry name" value="FabH"/>
</dbReference>
<evidence type="ECO:0000259" key="10">
    <source>
        <dbReference type="Pfam" id="PF08541"/>
    </source>
</evidence>
<dbReference type="Proteomes" id="UP000658131">
    <property type="component" value="Unassembled WGS sequence"/>
</dbReference>
<comment type="subunit">
    <text evidence="9">Homodimer.</text>
</comment>
<comment type="subcellular location">
    <subcellularLocation>
        <location evidence="9">Cytoplasm</location>
    </subcellularLocation>
</comment>
<dbReference type="InterPro" id="IPR016039">
    <property type="entry name" value="Thiolase-like"/>
</dbReference>
<evidence type="ECO:0000256" key="7">
    <source>
        <dbReference type="ARBA" id="ARBA00023160"/>
    </source>
</evidence>
<keyword evidence="4 9" id="KW-0808">Transferase</keyword>
<dbReference type="RefSeq" id="WP_262399682.1">
    <property type="nucleotide sequence ID" value="NZ_JACRTB010000009.1"/>
</dbReference>
<evidence type="ECO:0000256" key="5">
    <source>
        <dbReference type="ARBA" id="ARBA00022832"/>
    </source>
</evidence>
<feature type="active site" evidence="9">
    <location>
        <position position="273"/>
    </location>
</feature>
<evidence type="ECO:0000256" key="1">
    <source>
        <dbReference type="ARBA" id="ARBA00008642"/>
    </source>
</evidence>
<evidence type="ECO:0000256" key="9">
    <source>
        <dbReference type="HAMAP-Rule" id="MF_01815"/>
    </source>
</evidence>
<evidence type="ECO:0000256" key="8">
    <source>
        <dbReference type="ARBA" id="ARBA00023315"/>
    </source>
</evidence>
<gene>
    <name evidence="9" type="primary">fabH</name>
    <name evidence="12" type="ORF">H8717_06890</name>
</gene>
<proteinExistence type="inferred from homology"/>
<dbReference type="Pfam" id="PF08545">
    <property type="entry name" value="ACP_syn_III"/>
    <property type="match status" value="1"/>
</dbReference>
<evidence type="ECO:0000256" key="6">
    <source>
        <dbReference type="ARBA" id="ARBA00023098"/>
    </source>
</evidence>
<dbReference type="SUPFAM" id="SSF53901">
    <property type="entry name" value="Thiolase-like"/>
    <property type="match status" value="1"/>
</dbReference>
<keyword evidence="13" id="KW-1185">Reference proteome</keyword>